<feature type="domain" description="NAD-dependent epimerase/dehydratase" evidence="1">
    <location>
        <begin position="14"/>
        <end position="188"/>
    </location>
</feature>
<dbReference type="EMBL" id="JARCJK010000011">
    <property type="protein sequence ID" value="MDE4167592.1"/>
    <property type="molecule type" value="Genomic_DNA"/>
</dbReference>
<evidence type="ECO:0000259" key="1">
    <source>
        <dbReference type="Pfam" id="PF01370"/>
    </source>
</evidence>
<evidence type="ECO:0000313" key="2">
    <source>
        <dbReference type="EMBL" id="MDE4167592.1"/>
    </source>
</evidence>
<dbReference type="Proteomes" id="UP001218364">
    <property type="component" value="Unassembled WGS sequence"/>
</dbReference>
<proteinExistence type="predicted"/>
<sequence>MEAESGDDPAAPAILVLGAAGRIGGLLRRDWPALLPAGSDLRWQARRRPDDYAAGEAWHILAPLEDPAALGQAAEGADTILCLAGVTPGHGGDLDDNVRLAEAAIRAAQASNQASSQNPASDRKTRVLLASSAAVYGNQPGVLSEEAPLTPANPYGVAKAEMEAQALRLGAEAGVAVTALRIGNIAGLDAILGGWRPGFQLDRFADGTTPRRSYIGVRMLAQVLAALVQRPDLPKLVNVAQPGPVAMGDLLHAAGLDFNLRPAPDTAIPEVALEVTRLAGLLPPDVPLPAADPAQLVAEWAARAS</sequence>
<name>A0ABD4XE52_9RHOB</name>
<dbReference type="PANTHER" id="PTHR43245:SF55">
    <property type="entry name" value="NAD(P)-BINDING DOMAIN-CONTAINING PROTEIN"/>
    <property type="match status" value="1"/>
</dbReference>
<dbReference type="InterPro" id="IPR036291">
    <property type="entry name" value="NAD(P)-bd_dom_sf"/>
</dbReference>
<comment type="caution">
    <text evidence="2">The sequence shown here is derived from an EMBL/GenBank/DDBJ whole genome shotgun (WGS) entry which is preliminary data.</text>
</comment>
<organism evidence="2 3">
    <name type="scientific">Phaeobacter gallaeciensis</name>
    <dbReference type="NCBI Taxonomy" id="60890"/>
    <lineage>
        <taxon>Bacteria</taxon>
        <taxon>Pseudomonadati</taxon>
        <taxon>Pseudomonadota</taxon>
        <taxon>Alphaproteobacteria</taxon>
        <taxon>Rhodobacterales</taxon>
        <taxon>Roseobacteraceae</taxon>
        <taxon>Phaeobacter</taxon>
    </lineage>
</organism>
<dbReference type="Gene3D" id="3.40.50.720">
    <property type="entry name" value="NAD(P)-binding Rossmann-like Domain"/>
    <property type="match status" value="1"/>
</dbReference>
<evidence type="ECO:0000313" key="3">
    <source>
        <dbReference type="Proteomes" id="UP001218364"/>
    </source>
</evidence>
<dbReference type="InterPro" id="IPR001509">
    <property type="entry name" value="Epimerase_deHydtase"/>
</dbReference>
<protein>
    <submittedName>
        <fullName evidence="2">NAD(P)-dependent oxidoreductase</fullName>
    </submittedName>
</protein>
<gene>
    <name evidence="2" type="ORF">PXK24_17995</name>
</gene>
<dbReference type="SUPFAM" id="SSF51735">
    <property type="entry name" value="NAD(P)-binding Rossmann-fold domains"/>
    <property type="match status" value="1"/>
</dbReference>
<reference evidence="2 3" key="1">
    <citation type="submission" date="2023-02" db="EMBL/GenBank/DDBJ databases">
        <title>Population genomics of bacteria associated with diatom.</title>
        <authorList>
            <person name="Xie J."/>
            <person name="Wang H."/>
        </authorList>
    </citation>
    <scope>NUCLEOTIDE SEQUENCE [LARGE SCALE GENOMIC DNA]</scope>
    <source>
        <strain evidence="2 3">PT47_8</strain>
    </source>
</reference>
<dbReference type="InterPro" id="IPR050177">
    <property type="entry name" value="Lipid_A_modif_metabolic_enz"/>
</dbReference>
<dbReference type="AlphaFoldDB" id="A0ABD4XE52"/>
<dbReference type="RefSeq" id="WP_274840053.1">
    <property type="nucleotide sequence ID" value="NZ_JARCJF010000011.1"/>
</dbReference>
<dbReference type="PANTHER" id="PTHR43245">
    <property type="entry name" value="BIFUNCTIONAL POLYMYXIN RESISTANCE PROTEIN ARNA"/>
    <property type="match status" value="1"/>
</dbReference>
<dbReference type="Pfam" id="PF01370">
    <property type="entry name" value="Epimerase"/>
    <property type="match status" value="1"/>
</dbReference>
<accession>A0ABD4XE52</accession>